<protein>
    <submittedName>
        <fullName evidence="2">Uncharacterized protein</fullName>
    </submittedName>
</protein>
<dbReference type="STRING" id="301148.B4135_1938"/>
<organism evidence="2 3">
    <name type="scientific">Caldibacillus debilis</name>
    <dbReference type="NCBI Taxonomy" id="301148"/>
    <lineage>
        <taxon>Bacteria</taxon>
        <taxon>Bacillati</taxon>
        <taxon>Bacillota</taxon>
        <taxon>Bacilli</taxon>
        <taxon>Bacillales</taxon>
        <taxon>Bacillaceae</taxon>
        <taxon>Caldibacillus</taxon>
    </lineage>
</organism>
<gene>
    <name evidence="2" type="ORF">B4135_1938</name>
</gene>
<evidence type="ECO:0000313" key="2">
    <source>
        <dbReference type="EMBL" id="KYD20163.1"/>
    </source>
</evidence>
<dbReference type="EMBL" id="LQYT01000036">
    <property type="protein sequence ID" value="KYD20163.1"/>
    <property type="molecule type" value="Genomic_DNA"/>
</dbReference>
<name>A0A150M6H6_9BACI</name>
<dbReference type="AlphaFoldDB" id="A0A150M6H6"/>
<reference evidence="2 3" key="1">
    <citation type="submission" date="2016-01" db="EMBL/GenBank/DDBJ databases">
        <title>Draft Genome Sequences of Seven Thermophilic Sporeformers Isolated from Foods.</title>
        <authorList>
            <person name="Berendsen E.M."/>
            <person name="Wells-Bennik M.H."/>
            <person name="Krawcyk A.O."/>
            <person name="De Jong A."/>
            <person name="Holsappel S."/>
            <person name="Eijlander R.T."/>
            <person name="Kuipers O.P."/>
        </authorList>
    </citation>
    <scope>NUCLEOTIDE SEQUENCE [LARGE SCALE GENOMIC DNA]</scope>
    <source>
        <strain evidence="2 3">B4135</strain>
    </source>
</reference>
<evidence type="ECO:0000256" key="1">
    <source>
        <dbReference type="SAM" id="MobiDB-lite"/>
    </source>
</evidence>
<feature type="region of interest" description="Disordered" evidence="1">
    <location>
        <begin position="1"/>
        <end position="26"/>
    </location>
</feature>
<dbReference type="Proteomes" id="UP000075683">
    <property type="component" value="Unassembled WGS sequence"/>
</dbReference>
<evidence type="ECO:0000313" key="3">
    <source>
        <dbReference type="Proteomes" id="UP000075683"/>
    </source>
</evidence>
<sequence>MRGRGKPFPPPDFFQTERAASASRGGNCQAFTKENYSSFLARTTD</sequence>
<comment type="caution">
    <text evidence="2">The sequence shown here is derived from an EMBL/GenBank/DDBJ whole genome shotgun (WGS) entry which is preliminary data.</text>
</comment>
<accession>A0A150M6H6</accession>
<proteinExistence type="predicted"/>